<evidence type="ECO:0000259" key="1">
    <source>
        <dbReference type="SMART" id="SM00481"/>
    </source>
</evidence>
<dbReference type="Proteomes" id="UP001314681">
    <property type="component" value="Unassembled WGS sequence"/>
</dbReference>
<dbReference type="EMBL" id="JAHQCX010000022">
    <property type="protein sequence ID" value="MBU9728715.1"/>
    <property type="molecule type" value="Genomic_DNA"/>
</dbReference>
<dbReference type="CDD" id="cd07438">
    <property type="entry name" value="PHP_HisPPase_AMP"/>
    <property type="match status" value="1"/>
</dbReference>
<dbReference type="InterPro" id="IPR004013">
    <property type="entry name" value="PHP_dom"/>
</dbReference>
<sequence>MTGDLHCHSRHSDGSCTVRELISYASRIHLDYLAVTDHDTYQGVAEALALGEEYHVGIIPGLECTTKDPDTGRPVHVLCYRPKRYEALDQVTELTSGRRTQSKLQMLEKLKAFYPICTEDVVAYAAESSAIFEPHIMQGIANLGYTNAIYGPLMDELIGKKGTCYVPIEYPDIYDVIDIMHEAGGLVVIAHPGQFRSIPLVRQLAASHRIEGIECFHYRNTEEDTSELLQIAKANDLIITGGTDFHGMNSRQPYPLGSYTTDDENLRRILDFS</sequence>
<dbReference type="Pfam" id="PF02811">
    <property type="entry name" value="PHP"/>
    <property type="match status" value="1"/>
</dbReference>
<dbReference type="Gene3D" id="3.20.20.140">
    <property type="entry name" value="Metal-dependent hydrolases"/>
    <property type="match status" value="1"/>
</dbReference>
<dbReference type="InterPro" id="IPR052018">
    <property type="entry name" value="PHP_domain"/>
</dbReference>
<feature type="domain" description="Polymerase/histidinol phosphatase N-terminal" evidence="1">
    <location>
        <begin position="3"/>
        <end position="68"/>
    </location>
</feature>
<gene>
    <name evidence="2" type="ORF">KTH90_22240</name>
</gene>
<dbReference type="PANTHER" id="PTHR42924">
    <property type="entry name" value="EXONUCLEASE"/>
    <property type="match status" value="1"/>
</dbReference>
<dbReference type="SMART" id="SM00481">
    <property type="entry name" value="POLIIIAc"/>
    <property type="match status" value="1"/>
</dbReference>
<name>A0ABS6KDW5_9FIRM</name>
<comment type="caution">
    <text evidence="2">The sequence shown here is derived from an EMBL/GenBank/DDBJ whole genome shotgun (WGS) entry which is preliminary data.</text>
</comment>
<evidence type="ECO:0000313" key="3">
    <source>
        <dbReference type="Proteomes" id="UP001314681"/>
    </source>
</evidence>
<protein>
    <submittedName>
        <fullName evidence="2">PHP domain-containing protein</fullName>
    </submittedName>
</protein>
<dbReference type="RefSeq" id="WP_158351897.1">
    <property type="nucleotide sequence ID" value="NZ_JAHQCX010000022.1"/>
</dbReference>
<dbReference type="SUPFAM" id="SSF89550">
    <property type="entry name" value="PHP domain-like"/>
    <property type="match status" value="1"/>
</dbReference>
<dbReference type="InterPro" id="IPR016195">
    <property type="entry name" value="Pol/histidinol_Pase-like"/>
</dbReference>
<organism evidence="2 3">
    <name type="scientific">Diplocloster modestus</name>
    <dbReference type="NCBI Taxonomy" id="2850322"/>
    <lineage>
        <taxon>Bacteria</taxon>
        <taxon>Bacillati</taxon>
        <taxon>Bacillota</taxon>
        <taxon>Clostridia</taxon>
        <taxon>Lachnospirales</taxon>
        <taxon>Lachnospiraceae</taxon>
        <taxon>Diplocloster</taxon>
    </lineage>
</organism>
<reference evidence="2 3" key="1">
    <citation type="submission" date="2021-06" db="EMBL/GenBank/DDBJ databases">
        <title>Description of novel taxa of the family Lachnospiraceae.</title>
        <authorList>
            <person name="Chaplin A.V."/>
            <person name="Sokolova S.R."/>
            <person name="Pikina A.P."/>
            <person name="Korzhanova M."/>
            <person name="Belova V."/>
            <person name="Korostin D."/>
            <person name="Efimov B.A."/>
        </authorList>
    </citation>
    <scope>NUCLEOTIDE SEQUENCE [LARGE SCALE GENOMIC DNA]</scope>
    <source>
        <strain evidence="2 3">ASD4241</strain>
    </source>
</reference>
<proteinExistence type="predicted"/>
<dbReference type="InterPro" id="IPR003141">
    <property type="entry name" value="Pol/His_phosphatase_N"/>
</dbReference>
<dbReference type="PANTHER" id="PTHR42924:SF3">
    <property type="entry name" value="POLYMERASE_HISTIDINOL PHOSPHATASE N-TERMINAL DOMAIN-CONTAINING PROTEIN"/>
    <property type="match status" value="1"/>
</dbReference>
<keyword evidence="3" id="KW-1185">Reference proteome</keyword>
<dbReference type="Gene3D" id="1.10.150.650">
    <property type="match status" value="1"/>
</dbReference>
<evidence type="ECO:0000313" key="2">
    <source>
        <dbReference type="EMBL" id="MBU9728715.1"/>
    </source>
</evidence>
<accession>A0ABS6KDW5</accession>